<dbReference type="InterPro" id="IPR007813">
    <property type="entry name" value="PilN"/>
</dbReference>
<accession>A0A1Z4VMM5</accession>
<evidence type="ECO:0000256" key="1">
    <source>
        <dbReference type="SAM" id="Coils"/>
    </source>
</evidence>
<dbReference type="OrthoDB" id="5296173at2"/>
<keyword evidence="3" id="KW-0812">Transmembrane</keyword>
<reference evidence="4 5" key="1">
    <citation type="submission" date="2017-05" db="EMBL/GenBank/DDBJ databases">
        <title>Thiocyanate degradation by Thiohalobacter thiocyanaticus FOKN1.</title>
        <authorList>
            <person name="Oshiki M."/>
            <person name="Fukushima T."/>
            <person name="Kawano S."/>
            <person name="Nakagawa J."/>
        </authorList>
    </citation>
    <scope>NUCLEOTIDE SEQUENCE [LARGE SCALE GENOMIC DNA]</scope>
    <source>
        <strain evidence="4 5">FOKN1</strain>
    </source>
</reference>
<sequence>MARINLLPWREELRAQQQKDFVVQVVLAAVFGAAIWGLWHMQMAQTIENQNSRNGFLQAEIKKLDKEIKEINDLEKTKANLLARMNVIQELQSNRPMSVHLMDELVRTLPEGVHLTRLQQSETKLSIDGVAQSNARVSAYMRNIDASDWLANPGLQVIETRKQERSRSAEFTLTAKQKNADAEANKDAGGDS</sequence>
<dbReference type="AlphaFoldDB" id="A0A1Z4VMM5"/>
<dbReference type="PANTHER" id="PTHR40278">
    <property type="entry name" value="DNA UTILIZATION PROTEIN HOFN"/>
    <property type="match status" value="1"/>
</dbReference>
<feature type="region of interest" description="Disordered" evidence="2">
    <location>
        <begin position="162"/>
        <end position="192"/>
    </location>
</feature>
<keyword evidence="5" id="KW-1185">Reference proteome</keyword>
<feature type="coiled-coil region" evidence="1">
    <location>
        <begin position="47"/>
        <end position="91"/>
    </location>
</feature>
<dbReference type="Proteomes" id="UP000218765">
    <property type="component" value="Chromosome"/>
</dbReference>
<evidence type="ECO:0000313" key="4">
    <source>
        <dbReference type="EMBL" id="BAZ92474.1"/>
    </source>
</evidence>
<keyword evidence="3" id="KW-0472">Membrane</keyword>
<dbReference type="InterPro" id="IPR052534">
    <property type="entry name" value="Extracell_DNA_Util/SecSys_Comp"/>
</dbReference>
<dbReference type="GO" id="GO:0043107">
    <property type="term" value="P:type IV pilus-dependent motility"/>
    <property type="evidence" value="ECO:0007669"/>
    <property type="project" value="TreeGrafter"/>
</dbReference>
<dbReference type="Pfam" id="PF05137">
    <property type="entry name" value="PilN"/>
    <property type="match status" value="1"/>
</dbReference>
<dbReference type="PANTHER" id="PTHR40278:SF2">
    <property type="entry name" value="TYPE IV PILUS INNER MEMBRANE COMPONENT PILN"/>
    <property type="match status" value="1"/>
</dbReference>
<dbReference type="EMBL" id="AP018052">
    <property type="protein sequence ID" value="BAZ92474.1"/>
    <property type="molecule type" value="Genomic_DNA"/>
</dbReference>
<name>A0A1Z4VMM5_9GAMM</name>
<dbReference type="RefSeq" id="WP_096363619.1">
    <property type="nucleotide sequence ID" value="NZ_AP018052.1"/>
</dbReference>
<evidence type="ECO:0000256" key="3">
    <source>
        <dbReference type="SAM" id="Phobius"/>
    </source>
</evidence>
<keyword evidence="1" id="KW-0175">Coiled coil</keyword>
<organism evidence="4 5">
    <name type="scientific">Thiohalobacter thiocyanaticus</name>
    <dbReference type="NCBI Taxonomy" id="585455"/>
    <lineage>
        <taxon>Bacteria</taxon>
        <taxon>Pseudomonadati</taxon>
        <taxon>Pseudomonadota</taxon>
        <taxon>Gammaproteobacteria</taxon>
        <taxon>Thiohalobacterales</taxon>
        <taxon>Thiohalobacteraceae</taxon>
        <taxon>Thiohalobacter</taxon>
    </lineage>
</organism>
<keyword evidence="3" id="KW-1133">Transmembrane helix</keyword>
<gene>
    <name evidence="4" type="ORF">FOKN1_0069</name>
</gene>
<evidence type="ECO:0000256" key="2">
    <source>
        <dbReference type="SAM" id="MobiDB-lite"/>
    </source>
</evidence>
<protein>
    <submittedName>
        <fullName evidence="4">Type IV pilus assembly protein PilN</fullName>
    </submittedName>
</protein>
<proteinExistence type="predicted"/>
<evidence type="ECO:0000313" key="5">
    <source>
        <dbReference type="Proteomes" id="UP000218765"/>
    </source>
</evidence>
<dbReference type="GO" id="GO:0043683">
    <property type="term" value="P:type IV pilus assembly"/>
    <property type="evidence" value="ECO:0007669"/>
    <property type="project" value="TreeGrafter"/>
</dbReference>
<dbReference type="KEGG" id="ttc:FOKN1_0069"/>
<feature type="compositionally biased region" description="Basic and acidic residues" evidence="2">
    <location>
        <begin position="178"/>
        <end position="192"/>
    </location>
</feature>
<feature type="transmembrane region" description="Helical" evidence="3">
    <location>
        <begin position="21"/>
        <end position="39"/>
    </location>
</feature>